<keyword evidence="3" id="KW-0378">Hydrolase</keyword>
<accession>A0ABN6MMK2</accession>
<keyword evidence="4" id="KW-0862">Zinc</keyword>
<keyword evidence="8" id="KW-1185">Reference proteome</keyword>
<dbReference type="RefSeq" id="WP_248359596.1">
    <property type="nucleotide sequence ID" value="NZ_AP025591.1"/>
</dbReference>
<evidence type="ECO:0000259" key="6">
    <source>
        <dbReference type="SMART" id="SM00849"/>
    </source>
</evidence>
<dbReference type="SMART" id="SM00849">
    <property type="entry name" value="Lactamase_B"/>
    <property type="match status" value="1"/>
</dbReference>
<dbReference type="InterPro" id="IPR001279">
    <property type="entry name" value="Metallo-B-lactamas"/>
</dbReference>
<organism evidence="7 8">
    <name type="scientific">Anaeromyxobacter oryzae</name>
    <dbReference type="NCBI Taxonomy" id="2918170"/>
    <lineage>
        <taxon>Bacteria</taxon>
        <taxon>Pseudomonadati</taxon>
        <taxon>Myxococcota</taxon>
        <taxon>Myxococcia</taxon>
        <taxon>Myxococcales</taxon>
        <taxon>Cystobacterineae</taxon>
        <taxon>Anaeromyxobacteraceae</taxon>
        <taxon>Anaeromyxobacter</taxon>
    </lineage>
</organism>
<dbReference type="Gene3D" id="3.60.15.10">
    <property type="entry name" value="Ribonuclease Z/Hydroxyacylglutathione hydrolase-like"/>
    <property type="match status" value="1"/>
</dbReference>
<dbReference type="InterPro" id="IPR036866">
    <property type="entry name" value="RibonucZ/Hydroxyglut_hydro"/>
</dbReference>
<gene>
    <name evidence="7" type="primary">ycbL</name>
    <name evidence="7" type="ORF">AMOR_11910</name>
</gene>
<keyword evidence="2" id="KW-0479">Metal-binding</keyword>
<evidence type="ECO:0000313" key="7">
    <source>
        <dbReference type="EMBL" id="BDG02195.1"/>
    </source>
</evidence>
<dbReference type="SUPFAM" id="SSF56281">
    <property type="entry name" value="Metallo-hydrolase/oxidoreductase"/>
    <property type="match status" value="1"/>
</dbReference>
<dbReference type="InterPro" id="IPR051453">
    <property type="entry name" value="MBL_Glyoxalase_II"/>
</dbReference>
<protein>
    <submittedName>
        <fullName evidence="7">MBL fold metallo-hydrolase</fullName>
    </submittedName>
</protein>
<evidence type="ECO:0000313" key="8">
    <source>
        <dbReference type="Proteomes" id="UP001162891"/>
    </source>
</evidence>
<dbReference type="Proteomes" id="UP001162891">
    <property type="component" value="Chromosome"/>
</dbReference>
<dbReference type="Pfam" id="PF00753">
    <property type="entry name" value="Lactamase_B"/>
    <property type="match status" value="1"/>
</dbReference>
<sequence>MLVVRHAVVGPFAANAWLAACDRTGEAVVVDPGGDVARVLALADPGGYRVVRIFCTHGHIDHVAGAAETRRKTGAPLALHAADLPWLEALPRQAEMFGFDPVEVPVVDASPVDGETFRLGACEAKVLHTPGHSLGSACLLFPEEKIVFTGDTLFAGSVGRTDLPGGDFDALFQSIQTKLFALPDEVRFLPGHGPGGTIGEERASNPFVGQNPRRGRFV</sequence>
<evidence type="ECO:0000256" key="4">
    <source>
        <dbReference type="ARBA" id="ARBA00022833"/>
    </source>
</evidence>
<dbReference type="PROSITE" id="PS51257">
    <property type="entry name" value="PROKAR_LIPOPROTEIN"/>
    <property type="match status" value="1"/>
</dbReference>
<name>A0ABN6MMK2_9BACT</name>
<comment type="cofactor">
    <cofactor evidence="1">
        <name>Zn(2+)</name>
        <dbReference type="ChEBI" id="CHEBI:29105"/>
    </cofactor>
</comment>
<dbReference type="EMBL" id="AP025591">
    <property type="protein sequence ID" value="BDG02195.1"/>
    <property type="molecule type" value="Genomic_DNA"/>
</dbReference>
<proteinExistence type="predicted"/>
<evidence type="ECO:0000256" key="1">
    <source>
        <dbReference type="ARBA" id="ARBA00001947"/>
    </source>
</evidence>
<evidence type="ECO:0000256" key="5">
    <source>
        <dbReference type="SAM" id="MobiDB-lite"/>
    </source>
</evidence>
<evidence type="ECO:0000256" key="3">
    <source>
        <dbReference type="ARBA" id="ARBA00022801"/>
    </source>
</evidence>
<dbReference type="PANTHER" id="PTHR46233:SF3">
    <property type="entry name" value="HYDROXYACYLGLUTATHIONE HYDROLASE GLOC"/>
    <property type="match status" value="1"/>
</dbReference>
<reference evidence="8" key="1">
    <citation type="journal article" date="2022" name="Int. J. Syst. Evol. Microbiol.">
        <title>Anaeromyxobacter oryzae sp. nov., Anaeromyxobacter diazotrophicus sp. nov. and Anaeromyxobacter paludicola sp. nov., isolated from paddy soils.</title>
        <authorList>
            <person name="Itoh H."/>
            <person name="Xu Z."/>
            <person name="Mise K."/>
            <person name="Masuda Y."/>
            <person name="Ushijima N."/>
            <person name="Hayakawa C."/>
            <person name="Shiratori Y."/>
            <person name="Senoo K."/>
        </authorList>
    </citation>
    <scope>NUCLEOTIDE SEQUENCE [LARGE SCALE GENOMIC DNA]</scope>
    <source>
        <strain evidence="8">Red232</strain>
    </source>
</reference>
<feature type="domain" description="Metallo-beta-lactamase" evidence="6">
    <location>
        <begin position="13"/>
        <end position="192"/>
    </location>
</feature>
<feature type="region of interest" description="Disordered" evidence="5">
    <location>
        <begin position="194"/>
        <end position="218"/>
    </location>
</feature>
<evidence type="ECO:0000256" key="2">
    <source>
        <dbReference type="ARBA" id="ARBA00022723"/>
    </source>
</evidence>
<dbReference type="PANTHER" id="PTHR46233">
    <property type="entry name" value="HYDROXYACYLGLUTATHIONE HYDROLASE GLOC"/>
    <property type="match status" value="1"/>
</dbReference>